<dbReference type="SMART" id="SM01133">
    <property type="entry name" value="DeoC"/>
    <property type="match status" value="1"/>
</dbReference>
<comment type="catalytic activity">
    <reaction evidence="5 7">
        <text>2-deoxy-D-ribose 5-phosphate = D-glyceraldehyde 3-phosphate + acetaldehyde</text>
        <dbReference type="Rhea" id="RHEA:12821"/>
        <dbReference type="ChEBI" id="CHEBI:15343"/>
        <dbReference type="ChEBI" id="CHEBI:59776"/>
        <dbReference type="ChEBI" id="CHEBI:62877"/>
        <dbReference type="EC" id="4.1.2.4"/>
    </reaction>
</comment>
<keyword evidence="9" id="KW-1185">Reference proteome</keyword>
<dbReference type="FunFam" id="3.20.20.70:FF:000044">
    <property type="entry name" value="Deoxyribose-phosphate aldolase"/>
    <property type="match status" value="1"/>
</dbReference>
<comment type="function">
    <text evidence="6 7">Catalyzes a reversible aldol reaction between acetaldehyde and D-glyceraldehyde 3-phosphate to generate 2-deoxy-D-ribose 5-phosphate.</text>
</comment>
<dbReference type="SUPFAM" id="SSF51569">
    <property type="entry name" value="Aldolase"/>
    <property type="match status" value="1"/>
</dbReference>
<dbReference type="InterPro" id="IPR028581">
    <property type="entry name" value="DeoC_typeI"/>
</dbReference>
<evidence type="ECO:0000313" key="8">
    <source>
        <dbReference type="EMBL" id="REE01233.1"/>
    </source>
</evidence>
<dbReference type="AlphaFoldDB" id="A0A3D9L5D1"/>
<dbReference type="Proteomes" id="UP000256779">
    <property type="component" value="Unassembled WGS sequence"/>
</dbReference>
<keyword evidence="3 7" id="KW-0456">Lyase</keyword>
<dbReference type="HAMAP" id="MF_00114">
    <property type="entry name" value="DeoC_type1"/>
    <property type="match status" value="1"/>
</dbReference>
<evidence type="ECO:0000256" key="4">
    <source>
        <dbReference type="ARBA" id="ARBA00023270"/>
    </source>
</evidence>
<protein>
    <recommendedName>
        <fullName evidence="7">Deoxyribose-phosphate aldolase</fullName>
        <shortName evidence="7">DERA</shortName>
        <ecNumber evidence="7">4.1.2.4</ecNumber>
    </recommendedName>
    <alternativeName>
        <fullName evidence="7">2-deoxy-D-ribose 5-phosphate aldolase</fullName>
    </alternativeName>
    <alternativeName>
        <fullName evidence="7">Phosphodeoxyriboaldolase</fullName>
        <shortName evidence="7">Deoxyriboaldolase</shortName>
    </alternativeName>
</protein>
<dbReference type="RefSeq" id="WP_115867308.1">
    <property type="nucleotide sequence ID" value="NZ_QREG01000004.1"/>
</dbReference>
<feature type="active site" description="Schiff-base intermediate with acetaldehyde" evidence="7">
    <location>
        <position position="153"/>
    </location>
</feature>
<dbReference type="EMBL" id="QREG01000004">
    <property type="protein sequence ID" value="REE01233.1"/>
    <property type="molecule type" value="Genomic_DNA"/>
</dbReference>
<keyword evidence="4 7" id="KW-0704">Schiff base</keyword>
<dbReference type="UniPathway" id="UPA00002">
    <property type="reaction ID" value="UER00468"/>
</dbReference>
<comment type="pathway">
    <text evidence="7">Carbohydrate degradation; 2-deoxy-D-ribose 1-phosphate degradation; D-glyceraldehyde 3-phosphate and acetaldehyde from 2-deoxy-alpha-D-ribose 1-phosphate: step 2/2.</text>
</comment>
<dbReference type="OrthoDB" id="9778711at2"/>
<evidence type="ECO:0000256" key="6">
    <source>
        <dbReference type="ARBA" id="ARBA00056337"/>
    </source>
</evidence>
<proteinExistence type="inferred from homology"/>
<evidence type="ECO:0000256" key="5">
    <source>
        <dbReference type="ARBA" id="ARBA00048791"/>
    </source>
</evidence>
<dbReference type="PANTHER" id="PTHR10889:SF1">
    <property type="entry name" value="DEOXYRIBOSE-PHOSPHATE ALDOLASE"/>
    <property type="match status" value="1"/>
</dbReference>
<evidence type="ECO:0000256" key="3">
    <source>
        <dbReference type="ARBA" id="ARBA00023239"/>
    </source>
</evidence>
<dbReference type="CDD" id="cd00959">
    <property type="entry name" value="DeoC"/>
    <property type="match status" value="1"/>
</dbReference>
<feature type="active site" description="Proton donor/acceptor" evidence="7">
    <location>
        <position position="183"/>
    </location>
</feature>
<comment type="subcellular location">
    <subcellularLocation>
        <location evidence="7">Cytoplasm</location>
    </subcellularLocation>
</comment>
<evidence type="ECO:0000313" key="9">
    <source>
        <dbReference type="Proteomes" id="UP000256779"/>
    </source>
</evidence>
<dbReference type="GO" id="GO:0004139">
    <property type="term" value="F:deoxyribose-phosphate aldolase activity"/>
    <property type="evidence" value="ECO:0007669"/>
    <property type="project" value="UniProtKB-UniRule"/>
</dbReference>
<organism evidence="8 9">
    <name type="scientific">Marinoscillum furvescens DSM 4134</name>
    <dbReference type="NCBI Taxonomy" id="1122208"/>
    <lineage>
        <taxon>Bacteria</taxon>
        <taxon>Pseudomonadati</taxon>
        <taxon>Bacteroidota</taxon>
        <taxon>Cytophagia</taxon>
        <taxon>Cytophagales</taxon>
        <taxon>Reichenbachiellaceae</taxon>
        <taxon>Marinoscillum</taxon>
    </lineage>
</organism>
<dbReference type="InterPro" id="IPR011343">
    <property type="entry name" value="DeoC"/>
</dbReference>
<evidence type="ECO:0000256" key="2">
    <source>
        <dbReference type="ARBA" id="ARBA00022490"/>
    </source>
</evidence>
<dbReference type="GO" id="GO:0005737">
    <property type="term" value="C:cytoplasm"/>
    <property type="evidence" value="ECO:0007669"/>
    <property type="project" value="UniProtKB-SubCell"/>
</dbReference>
<comment type="similarity">
    <text evidence="1 7">Belongs to the DeoC/FbaB aldolase family. DeoC type 1 subfamily.</text>
</comment>
<dbReference type="Gene3D" id="3.20.20.70">
    <property type="entry name" value="Aldolase class I"/>
    <property type="match status" value="1"/>
</dbReference>
<gene>
    <name evidence="7" type="primary">deoC</name>
    <name evidence="8" type="ORF">C7460_104253</name>
</gene>
<sequence length="216" mass="23154">MKSIARFIESTNLSPTLTGKDVDALVAEAKALEVLGVCVPPFWVKRAAREIAEDDLQLVTVVGFPLGYQMTETKIEEARLAIRDGANELDIVWSISAFKDGMPWPKIELAKLSKVAHDEEVLLKVIIEVAYLSSQEIEMACRICADAGVDFVKTSTGFAKGGEVTPDHIAALRGCLPSNVGIKASGGIRTKEQALNLITAGADRIGTSSARAIITD</sequence>
<evidence type="ECO:0000256" key="7">
    <source>
        <dbReference type="HAMAP-Rule" id="MF_00114"/>
    </source>
</evidence>
<name>A0A3D9L5D1_MARFU</name>
<dbReference type="InterPro" id="IPR013785">
    <property type="entry name" value="Aldolase_TIM"/>
</dbReference>
<dbReference type="PIRSF" id="PIRSF001357">
    <property type="entry name" value="DeoC"/>
    <property type="match status" value="1"/>
</dbReference>
<reference evidence="8 9" key="1">
    <citation type="submission" date="2018-07" db="EMBL/GenBank/DDBJ databases">
        <title>Genomic Encyclopedia of Type Strains, Phase IV (KMG-IV): sequencing the most valuable type-strain genomes for metagenomic binning, comparative biology and taxonomic classification.</title>
        <authorList>
            <person name="Goeker M."/>
        </authorList>
    </citation>
    <scope>NUCLEOTIDE SEQUENCE [LARGE SCALE GENOMIC DNA]</scope>
    <source>
        <strain evidence="8 9">DSM 4134</strain>
    </source>
</reference>
<dbReference type="PANTHER" id="PTHR10889">
    <property type="entry name" value="DEOXYRIBOSE-PHOSPHATE ALDOLASE"/>
    <property type="match status" value="1"/>
</dbReference>
<keyword evidence="2 7" id="KW-0963">Cytoplasm</keyword>
<feature type="active site" description="Proton donor/acceptor" evidence="7">
    <location>
        <position position="90"/>
    </location>
</feature>
<dbReference type="EC" id="4.1.2.4" evidence="7"/>
<dbReference type="Pfam" id="PF01791">
    <property type="entry name" value="DeoC"/>
    <property type="match status" value="1"/>
</dbReference>
<comment type="caution">
    <text evidence="8">The sequence shown here is derived from an EMBL/GenBank/DDBJ whole genome shotgun (WGS) entry which is preliminary data.</text>
</comment>
<accession>A0A3D9L5D1</accession>
<dbReference type="GO" id="GO:0006018">
    <property type="term" value="P:2-deoxyribose 1-phosphate catabolic process"/>
    <property type="evidence" value="ECO:0007669"/>
    <property type="project" value="UniProtKB-UniRule"/>
</dbReference>
<evidence type="ECO:0000256" key="1">
    <source>
        <dbReference type="ARBA" id="ARBA00010936"/>
    </source>
</evidence>
<dbReference type="GO" id="GO:0016052">
    <property type="term" value="P:carbohydrate catabolic process"/>
    <property type="evidence" value="ECO:0007669"/>
    <property type="project" value="TreeGrafter"/>
</dbReference>
<dbReference type="NCBIfam" id="TIGR00126">
    <property type="entry name" value="deoC"/>
    <property type="match status" value="1"/>
</dbReference>
<dbReference type="GO" id="GO:0009264">
    <property type="term" value="P:deoxyribonucleotide catabolic process"/>
    <property type="evidence" value="ECO:0007669"/>
    <property type="project" value="UniProtKB-UniRule"/>
</dbReference>
<dbReference type="InterPro" id="IPR002915">
    <property type="entry name" value="DeoC/FbaB/LacD_aldolase"/>
</dbReference>